<dbReference type="EMBL" id="CP104694">
    <property type="protein sequence ID" value="UXI70068.1"/>
    <property type="molecule type" value="Genomic_DNA"/>
</dbReference>
<evidence type="ECO:0000259" key="6">
    <source>
        <dbReference type="PROSITE" id="PS50937"/>
    </source>
</evidence>
<evidence type="ECO:0000256" key="1">
    <source>
        <dbReference type="ARBA" id="ARBA00022491"/>
    </source>
</evidence>
<feature type="coiled-coil region" evidence="5">
    <location>
        <begin position="86"/>
        <end position="113"/>
    </location>
</feature>
<dbReference type="SMART" id="SM00422">
    <property type="entry name" value="HTH_MERR"/>
    <property type="match status" value="1"/>
</dbReference>
<dbReference type="Pfam" id="PF13411">
    <property type="entry name" value="MerR_1"/>
    <property type="match status" value="1"/>
</dbReference>
<dbReference type="InterPro" id="IPR000551">
    <property type="entry name" value="MerR-type_HTH_dom"/>
</dbReference>
<dbReference type="InterPro" id="IPR012925">
    <property type="entry name" value="TipAS_dom"/>
</dbReference>
<accession>A0ABY6BJ77</accession>
<keyword evidence="1" id="KW-0678">Repressor</keyword>
<keyword evidence="4" id="KW-0804">Transcription</keyword>
<dbReference type="Pfam" id="PF07739">
    <property type="entry name" value="TipAS"/>
    <property type="match status" value="1"/>
</dbReference>
<dbReference type="Gene3D" id="1.10.1660.10">
    <property type="match status" value="1"/>
</dbReference>
<gene>
    <name evidence="7" type="ORF">N4264_10705</name>
</gene>
<evidence type="ECO:0000256" key="5">
    <source>
        <dbReference type="SAM" id="Coils"/>
    </source>
</evidence>
<dbReference type="Proteomes" id="UP001064632">
    <property type="component" value="Chromosome"/>
</dbReference>
<evidence type="ECO:0000256" key="2">
    <source>
        <dbReference type="ARBA" id="ARBA00023015"/>
    </source>
</evidence>
<dbReference type="PANTHER" id="PTHR30204:SF69">
    <property type="entry name" value="MERR-FAMILY TRANSCRIPTIONAL REGULATOR"/>
    <property type="match status" value="1"/>
</dbReference>
<dbReference type="CDD" id="cd01106">
    <property type="entry name" value="HTH_TipAL-Mta"/>
    <property type="match status" value="1"/>
</dbReference>
<keyword evidence="2" id="KW-0805">Transcription regulation</keyword>
<organism evidence="7 8">
    <name type="scientific">Tahibacter amnicola</name>
    <dbReference type="NCBI Taxonomy" id="2976241"/>
    <lineage>
        <taxon>Bacteria</taxon>
        <taxon>Pseudomonadati</taxon>
        <taxon>Pseudomonadota</taxon>
        <taxon>Gammaproteobacteria</taxon>
        <taxon>Lysobacterales</taxon>
        <taxon>Rhodanobacteraceae</taxon>
        <taxon>Tahibacter</taxon>
    </lineage>
</organism>
<evidence type="ECO:0000256" key="3">
    <source>
        <dbReference type="ARBA" id="ARBA00023125"/>
    </source>
</evidence>
<dbReference type="InterPro" id="IPR009061">
    <property type="entry name" value="DNA-bd_dom_put_sf"/>
</dbReference>
<evidence type="ECO:0000313" key="8">
    <source>
        <dbReference type="Proteomes" id="UP001064632"/>
    </source>
</evidence>
<dbReference type="RefSeq" id="WP_261697019.1">
    <property type="nucleotide sequence ID" value="NZ_CP104694.1"/>
</dbReference>
<dbReference type="InterPro" id="IPR047057">
    <property type="entry name" value="MerR_fam"/>
</dbReference>
<evidence type="ECO:0000313" key="7">
    <source>
        <dbReference type="EMBL" id="UXI70068.1"/>
    </source>
</evidence>
<proteinExistence type="predicted"/>
<sequence>MSNSPSTAPRFLRIGELAERGRVSAKALRLYEQRGLLRPSTHSAAGYRLYGAEALARLHQIVLLKQSGFALGEIARLLERDPRIVATLLAQRIHRLEQELEQRTQALDALRQAAHQVDSASTLSIDALLENLSMTKALDVSFTAEEREALRGRAAQLGTAALAASREAWPALISKVRAAMQAGLPPHDPSMAELARQWHALVTALTGGDVAVTRKLSQAYAAQPQAMAERGLDPALFAYVGAAMSAIGLSLPQ</sequence>
<dbReference type="SUPFAM" id="SSF46955">
    <property type="entry name" value="Putative DNA-binding domain"/>
    <property type="match status" value="1"/>
</dbReference>
<dbReference type="PRINTS" id="PR00040">
    <property type="entry name" value="HTHMERR"/>
</dbReference>
<name>A0ABY6BJ77_9GAMM</name>
<keyword evidence="5" id="KW-0175">Coiled coil</keyword>
<feature type="domain" description="HTH merR-type" evidence="6">
    <location>
        <begin position="11"/>
        <end position="80"/>
    </location>
</feature>
<reference evidence="7" key="1">
    <citation type="submission" date="2022-09" db="EMBL/GenBank/DDBJ databases">
        <title>Tahibacter sp. nov., isolated from a fresh water.</title>
        <authorList>
            <person name="Baek J.H."/>
            <person name="Lee J.K."/>
            <person name="Kim J.M."/>
            <person name="Jeon C.O."/>
        </authorList>
    </citation>
    <scope>NUCLEOTIDE SEQUENCE</scope>
    <source>
        <strain evidence="7">W38</strain>
    </source>
</reference>
<dbReference type="PANTHER" id="PTHR30204">
    <property type="entry name" value="REDOX-CYCLING DRUG-SENSING TRANSCRIPTIONAL ACTIVATOR SOXR"/>
    <property type="match status" value="1"/>
</dbReference>
<evidence type="ECO:0000256" key="4">
    <source>
        <dbReference type="ARBA" id="ARBA00023163"/>
    </source>
</evidence>
<keyword evidence="8" id="KW-1185">Reference proteome</keyword>
<keyword evidence="3" id="KW-0238">DNA-binding</keyword>
<protein>
    <submittedName>
        <fullName evidence="7">MerR family transcriptional regulator</fullName>
    </submittedName>
</protein>
<dbReference type="PROSITE" id="PS50937">
    <property type="entry name" value="HTH_MERR_2"/>
    <property type="match status" value="1"/>
</dbReference>